<dbReference type="EMBL" id="PXVC01000180">
    <property type="protein sequence ID" value="PSI00275.1"/>
    <property type="molecule type" value="Genomic_DNA"/>
</dbReference>
<reference evidence="2" key="1">
    <citation type="submission" date="2018-03" db="EMBL/GenBank/DDBJ databases">
        <title>Ecological and genomic features of two cosmopolitan and abundant freshwater picocyanobacteria.</title>
        <authorList>
            <person name="Cabello-Yeves P.J."/>
            <person name="Picazo A."/>
            <person name="Camacho A."/>
            <person name="Callieri C."/>
            <person name="Rosselli R."/>
            <person name="Roda-Garcia J."/>
            <person name="Coutinho F.H."/>
            <person name="Rodriguez-Valera F."/>
        </authorList>
    </citation>
    <scope>NUCLEOTIDE SEQUENCE [LARGE SCALE GENOMIC DNA]</scope>
    <source>
        <strain evidence="2">Tous</strain>
    </source>
</reference>
<name>A0A2P7EAN2_9SYNE</name>
<protein>
    <submittedName>
        <fullName evidence="1">Uncharacterized protein</fullName>
    </submittedName>
</protein>
<comment type="caution">
    <text evidence="1">The sequence shown here is derived from an EMBL/GenBank/DDBJ whole genome shotgun (WGS) entry which is preliminary data.</text>
</comment>
<proteinExistence type="predicted"/>
<dbReference type="AlphaFoldDB" id="A0A2P7EAN2"/>
<evidence type="ECO:0000313" key="1">
    <source>
        <dbReference type="EMBL" id="PSI00275.1"/>
    </source>
</evidence>
<sequence length="80" mass="9257">MLSVGAPPLGVAHWWPKELQLDLAVMNQKELLERIQETYEGGNKERLRRRLLAQPYLTKLARDRRLGIKQLVQICFSSAN</sequence>
<keyword evidence="2" id="KW-1185">Reference proteome</keyword>
<dbReference type="Proteomes" id="UP000240206">
    <property type="component" value="Unassembled WGS sequence"/>
</dbReference>
<evidence type="ECO:0000313" key="2">
    <source>
        <dbReference type="Proteomes" id="UP000240206"/>
    </source>
</evidence>
<organism evidence="1 2">
    <name type="scientific">Synechococcus lacustris str. Tous</name>
    <dbReference type="NCBI Taxonomy" id="1910958"/>
    <lineage>
        <taxon>Bacteria</taxon>
        <taxon>Bacillati</taxon>
        <taxon>Cyanobacteriota</taxon>
        <taxon>Cyanophyceae</taxon>
        <taxon>Synechococcales</taxon>
        <taxon>Synechococcaceae</taxon>
        <taxon>Synechococcus</taxon>
    </lineage>
</organism>
<gene>
    <name evidence="1" type="ORF">C7K08_14055</name>
</gene>
<accession>A0A2P7EAN2</accession>